<dbReference type="EMBL" id="BSXW01000008">
    <property type="protein sequence ID" value="GMF09303.1"/>
    <property type="molecule type" value="Genomic_DNA"/>
</dbReference>
<keyword evidence="3" id="KW-0964">Secreted</keyword>
<comment type="similarity">
    <text evidence="2">Belongs to the Necrosis inducing protein (NPP1) family.</text>
</comment>
<proteinExistence type="inferred from homology"/>
<evidence type="ECO:0000256" key="6">
    <source>
        <dbReference type="SAM" id="SignalP"/>
    </source>
</evidence>
<protein>
    <submittedName>
        <fullName evidence="7">Unnamed protein product</fullName>
    </submittedName>
</protein>
<comment type="caution">
    <text evidence="7">The sequence shown here is derived from an EMBL/GenBank/DDBJ whole genome shotgun (WGS) entry which is preliminary data.</text>
</comment>
<dbReference type="AlphaFoldDB" id="A0A9W6WN45"/>
<name>A0A9W6WN45_9STRA</name>
<reference evidence="7" key="1">
    <citation type="submission" date="2023-04" db="EMBL/GenBank/DDBJ databases">
        <title>Phytophthora lilii NBRC 32176.</title>
        <authorList>
            <person name="Ichikawa N."/>
            <person name="Sato H."/>
            <person name="Tonouchi N."/>
        </authorList>
    </citation>
    <scope>NUCLEOTIDE SEQUENCE</scope>
    <source>
        <strain evidence="7">NBRC 32176</strain>
    </source>
</reference>
<dbReference type="GO" id="GO:0005576">
    <property type="term" value="C:extracellular region"/>
    <property type="evidence" value="ECO:0007669"/>
    <property type="project" value="UniProtKB-SubCell"/>
</dbReference>
<dbReference type="PANTHER" id="PTHR33657:SF8">
    <property type="entry name" value="DOMAIN PROTEIN, PUTATIVE (AFU_ORTHOLOGUE AFUA_5G00600)-RELATED"/>
    <property type="match status" value="1"/>
</dbReference>
<evidence type="ECO:0000256" key="3">
    <source>
        <dbReference type="ARBA" id="ARBA00022525"/>
    </source>
</evidence>
<accession>A0A9W6WN45</accession>
<feature type="chain" id="PRO_5040890197" evidence="6">
    <location>
        <begin position="20"/>
        <end position="250"/>
    </location>
</feature>
<keyword evidence="6" id="KW-0732">Signal</keyword>
<dbReference type="Proteomes" id="UP001165083">
    <property type="component" value="Unassembled WGS sequence"/>
</dbReference>
<keyword evidence="4" id="KW-0843">Virulence</keyword>
<dbReference type="PANTHER" id="PTHR33657">
    <property type="entry name" value="DOMAIN PROTEIN, PUTATIVE (AFU_ORTHOLOGUE AFUA_5G00600)-RELATED"/>
    <property type="match status" value="1"/>
</dbReference>
<evidence type="ECO:0000313" key="7">
    <source>
        <dbReference type="EMBL" id="GMF09303.1"/>
    </source>
</evidence>
<feature type="region of interest" description="Disordered" evidence="5">
    <location>
        <begin position="21"/>
        <end position="44"/>
    </location>
</feature>
<keyword evidence="8" id="KW-1185">Reference proteome</keyword>
<dbReference type="Pfam" id="PF05630">
    <property type="entry name" value="NPP1"/>
    <property type="match status" value="1"/>
</dbReference>
<gene>
    <name evidence="7" type="ORF">Plil01_000021700</name>
</gene>
<sequence>MKISALLAVIAACLAAAQAQKVEKESPNQKDSPTPAPTTSEEQLQTTIQFQELAPEPVTATEKAGVKFKPQLHITNGCHSYAAVNEAGQIGTWLKKADAKSTKCKGSKAGSQVYGRSAWYGRVWGIMYALYFPEVTPEWEHVIVWTNNPNVTKQTILAVSTSTNASSGYAVQTPPGADKMDGTSVKVTLDTNTLVLTTEDGESQDVIMWHQMSNAAREALNNDQSFGGVKVPVNDDYFLLQLGKAWPFKD</sequence>
<organism evidence="7 8">
    <name type="scientific">Phytophthora lilii</name>
    <dbReference type="NCBI Taxonomy" id="2077276"/>
    <lineage>
        <taxon>Eukaryota</taxon>
        <taxon>Sar</taxon>
        <taxon>Stramenopiles</taxon>
        <taxon>Oomycota</taxon>
        <taxon>Peronosporomycetes</taxon>
        <taxon>Peronosporales</taxon>
        <taxon>Peronosporaceae</taxon>
        <taxon>Phytophthora</taxon>
    </lineage>
</organism>
<evidence type="ECO:0000313" key="8">
    <source>
        <dbReference type="Proteomes" id="UP001165083"/>
    </source>
</evidence>
<dbReference type="OrthoDB" id="95667at2759"/>
<feature type="compositionally biased region" description="Polar residues" evidence="5">
    <location>
        <begin position="29"/>
        <end position="44"/>
    </location>
</feature>
<comment type="subcellular location">
    <subcellularLocation>
        <location evidence="1">Secreted</location>
    </subcellularLocation>
</comment>
<dbReference type="InterPro" id="IPR008701">
    <property type="entry name" value="NPP1"/>
</dbReference>
<evidence type="ECO:0000256" key="4">
    <source>
        <dbReference type="ARBA" id="ARBA00023026"/>
    </source>
</evidence>
<evidence type="ECO:0000256" key="5">
    <source>
        <dbReference type="SAM" id="MobiDB-lite"/>
    </source>
</evidence>
<evidence type="ECO:0000256" key="2">
    <source>
        <dbReference type="ARBA" id="ARBA00009520"/>
    </source>
</evidence>
<feature type="signal peptide" evidence="6">
    <location>
        <begin position="1"/>
        <end position="19"/>
    </location>
</feature>
<evidence type="ECO:0000256" key="1">
    <source>
        <dbReference type="ARBA" id="ARBA00004613"/>
    </source>
</evidence>